<evidence type="ECO:0000313" key="6">
    <source>
        <dbReference type="Proteomes" id="UP001595872"/>
    </source>
</evidence>
<dbReference type="InterPro" id="IPR003593">
    <property type="entry name" value="AAA+_ATPase"/>
</dbReference>
<keyword evidence="3 5" id="KW-0067">ATP-binding</keyword>
<evidence type="ECO:0000256" key="3">
    <source>
        <dbReference type="ARBA" id="ARBA00022840"/>
    </source>
</evidence>
<sequence length="307" mass="32428">MNDFPTGHRVNEVAIEASGLGKRYGRAWALRDCSLSIPAGHVVGLVGPNGAGKTTFLSMAVGLTPPTTGEVRVLGAHPAGSADALDMVAFVAQDAALYRNLSVADMLRVGRNLNRRWDGARARARLAELGIPLGRRVGALSGGQRAQVALTLALAKRPGLLVLDEPLAALDPLARHDFMASLMAAVAEDGVSVVFSSHVVAELERVCDHLVVLQDGRVQVSGDVEDLTGGHHVLVGPAEQADEVAALFPVVRDRRAFAQAHLLVRAADIRHVPPGWQCHPVSLEELVLTYMREPAAAALPGPKAVAR</sequence>
<dbReference type="PANTHER" id="PTHR42939:SF1">
    <property type="entry name" value="ABC TRANSPORTER ATP-BINDING PROTEIN ALBC-RELATED"/>
    <property type="match status" value="1"/>
</dbReference>
<evidence type="ECO:0000256" key="2">
    <source>
        <dbReference type="ARBA" id="ARBA00022741"/>
    </source>
</evidence>
<dbReference type="GO" id="GO:0005524">
    <property type="term" value="F:ATP binding"/>
    <property type="evidence" value="ECO:0007669"/>
    <property type="project" value="UniProtKB-KW"/>
</dbReference>
<organism evidence="5 6">
    <name type="scientific">Actinomadura gamaensis</name>
    <dbReference type="NCBI Taxonomy" id="1763541"/>
    <lineage>
        <taxon>Bacteria</taxon>
        <taxon>Bacillati</taxon>
        <taxon>Actinomycetota</taxon>
        <taxon>Actinomycetes</taxon>
        <taxon>Streptosporangiales</taxon>
        <taxon>Thermomonosporaceae</taxon>
        <taxon>Actinomadura</taxon>
    </lineage>
</organism>
<evidence type="ECO:0000259" key="4">
    <source>
        <dbReference type="PROSITE" id="PS50893"/>
    </source>
</evidence>
<dbReference type="Gene3D" id="3.40.50.300">
    <property type="entry name" value="P-loop containing nucleotide triphosphate hydrolases"/>
    <property type="match status" value="1"/>
</dbReference>
<accession>A0ABV9U2I3</accession>
<dbReference type="InterPro" id="IPR051782">
    <property type="entry name" value="ABC_Transporter_VariousFunc"/>
</dbReference>
<dbReference type="RefSeq" id="WP_378257547.1">
    <property type="nucleotide sequence ID" value="NZ_JBHSIT010000006.1"/>
</dbReference>
<evidence type="ECO:0000313" key="5">
    <source>
        <dbReference type="EMBL" id="MFC4909765.1"/>
    </source>
</evidence>
<dbReference type="SUPFAM" id="SSF52540">
    <property type="entry name" value="P-loop containing nucleoside triphosphate hydrolases"/>
    <property type="match status" value="1"/>
</dbReference>
<keyword evidence="6" id="KW-1185">Reference proteome</keyword>
<dbReference type="EMBL" id="JBHSIT010000006">
    <property type="protein sequence ID" value="MFC4909765.1"/>
    <property type="molecule type" value="Genomic_DNA"/>
</dbReference>
<evidence type="ECO:0000256" key="1">
    <source>
        <dbReference type="ARBA" id="ARBA00022448"/>
    </source>
</evidence>
<feature type="domain" description="ABC transporter" evidence="4">
    <location>
        <begin position="15"/>
        <end position="240"/>
    </location>
</feature>
<dbReference type="InterPro" id="IPR027417">
    <property type="entry name" value="P-loop_NTPase"/>
</dbReference>
<dbReference type="Pfam" id="PF00005">
    <property type="entry name" value="ABC_tran"/>
    <property type="match status" value="1"/>
</dbReference>
<dbReference type="Proteomes" id="UP001595872">
    <property type="component" value="Unassembled WGS sequence"/>
</dbReference>
<protein>
    <submittedName>
        <fullName evidence="5">ABC transporter ATP-binding protein</fullName>
    </submittedName>
</protein>
<proteinExistence type="predicted"/>
<dbReference type="InterPro" id="IPR003439">
    <property type="entry name" value="ABC_transporter-like_ATP-bd"/>
</dbReference>
<gene>
    <name evidence="5" type="ORF">ACFPCY_20765</name>
</gene>
<keyword evidence="2" id="KW-0547">Nucleotide-binding</keyword>
<dbReference type="PROSITE" id="PS50893">
    <property type="entry name" value="ABC_TRANSPORTER_2"/>
    <property type="match status" value="1"/>
</dbReference>
<comment type="caution">
    <text evidence="5">The sequence shown here is derived from an EMBL/GenBank/DDBJ whole genome shotgun (WGS) entry which is preliminary data.</text>
</comment>
<keyword evidence="1" id="KW-0813">Transport</keyword>
<dbReference type="CDD" id="cd03230">
    <property type="entry name" value="ABC_DR_subfamily_A"/>
    <property type="match status" value="1"/>
</dbReference>
<dbReference type="SMART" id="SM00382">
    <property type="entry name" value="AAA"/>
    <property type="match status" value="1"/>
</dbReference>
<dbReference type="PANTHER" id="PTHR42939">
    <property type="entry name" value="ABC TRANSPORTER ATP-BINDING PROTEIN ALBC-RELATED"/>
    <property type="match status" value="1"/>
</dbReference>
<name>A0ABV9U2I3_9ACTN</name>
<reference evidence="6" key="1">
    <citation type="journal article" date="2019" name="Int. J. Syst. Evol. Microbiol.">
        <title>The Global Catalogue of Microorganisms (GCM) 10K type strain sequencing project: providing services to taxonomists for standard genome sequencing and annotation.</title>
        <authorList>
            <consortium name="The Broad Institute Genomics Platform"/>
            <consortium name="The Broad Institute Genome Sequencing Center for Infectious Disease"/>
            <person name="Wu L."/>
            <person name="Ma J."/>
        </authorList>
    </citation>
    <scope>NUCLEOTIDE SEQUENCE [LARGE SCALE GENOMIC DNA]</scope>
    <source>
        <strain evidence="6">KLKA75</strain>
    </source>
</reference>